<keyword evidence="3" id="KW-0808">Transferase</keyword>
<dbReference type="AlphaFoldDB" id="A0A833RJT4"/>
<dbReference type="PANTHER" id="PTHR42851:SF4">
    <property type="entry name" value="PWWP DOMAIN-CONTAINING PROTEIN"/>
    <property type="match status" value="1"/>
</dbReference>
<evidence type="ECO:0000256" key="1">
    <source>
        <dbReference type="SAM" id="MobiDB-lite"/>
    </source>
</evidence>
<feature type="domain" description="PWWP" evidence="2">
    <location>
        <begin position="104"/>
        <end position="165"/>
    </location>
</feature>
<evidence type="ECO:0000313" key="4">
    <source>
        <dbReference type="Proteomes" id="UP000623129"/>
    </source>
</evidence>
<keyword evidence="3" id="KW-0418">Kinase</keyword>
<feature type="compositionally biased region" description="Basic and acidic residues" evidence="1">
    <location>
        <begin position="425"/>
        <end position="441"/>
    </location>
</feature>
<dbReference type="CDD" id="cd05162">
    <property type="entry name" value="PWWP"/>
    <property type="match status" value="1"/>
</dbReference>
<dbReference type="Gene3D" id="2.30.30.140">
    <property type="match status" value="1"/>
</dbReference>
<comment type="caution">
    <text evidence="3">The sequence shown here is derived from an EMBL/GenBank/DDBJ whole genome shotgun (WGS) entry which is preliminary data.</text>
</comment>
<dbReference type="PANTHER" id="PTHR42851">
    <property type="entry name" value="ALDOLASE-RELATED"/>
    <property type="match status" value="1"/>
</dbReference>
<dbReference type="InterPro" id="IPR053063">
    <property type="entry name" value="PWWP_domain_containing_PDP"/>
</dbReference>
<evidence type="ECO:0000313" key="3">
    <source>
        <dbReference type="EMBL" id="KAF3337013.1"/>
    </source>
</evidence>
<dbReference type="OrthoDB" id="62853at2759"/>
<dbReference type="PROSITE" id="PS50812">
    <property type="entry name" value="PWWP"/>
    <property type="match status" value="1"/>
</dbReference>
<proteinExistence type="predicted"/>
<feature type="compositionally biased region" description="Polar residues" evidence="1">
    <location>
        <begin position="406"/>
        <end position="416"/>
    </location>
</feature>
<dbReference type="SMART" id="SM00293">
    <property type="entry name" value="PWWP"/>
    <property type="match status" value="1"/>
</dbReference>
<dbReference type="SUPFAM" id="SSF63748">
    <property type="entry name" value="Tudor/PWWP/MBT"/>
    <property type="match status" value="1"/>
</dbReference>
<organism evidence="3 4">
    <name type="scientific">Carex littledalei</name>
    <dbReference type="NCBI Taxonomy" id="544730"/>
    <lineage>
        <taxon>Eukaryota</taxon>
        <taxon>Viridiplantae</taxon>
        <taxon>Streptophyta</taxon>
        <taxon>Embryophyta</taxon>
        <taxon>Tracheophyta</taxon>
        <taxon>Spermatophyta</taxon>
        <taxon>Magnoliopsida</taxon>
        <taxon>Liliopsida</taxon>
        <taxon>Poales</taxon>
        <taxon>Cyperaceae</taxon>
        <taxon>Cyperoideae</taxon>
        <taxon>Cariceae</taxon>
        <taxon>Carex</taxon>
        <taxon>Carex subgen. Euthyceras</taxon>
    </lineage>
</organism>
<protein>
    <submittedName>
        <fullName evidence="3">Serine/threonine-protein kinase ATM</fullName>
    </submittedName>
</protein>
<dbReference type="Proteomes" id="UP000623129">
    <property type="component" value="Unassembled WGS sequence"/>
</dbReference>
<dbReference type="GO" id="GO:0016301">
    <property type="term" value="F:kinase activity"/>
    <property type="evidence" value="ECO:0007669"/>
    <property type="project" value="UniProtKB-KW"/>
</dbReference>
<dbReference type="InterPro" id="IPR000313">
    <property type="entry name" value="PWWP_dom"/>
</dbReference>
<dbReference type="EMBL" id="SWLB01000007">
    <property type="protein sequence ID" value="KAF3337013.1"/>
    <property type="molecule type" value="Genomic_DNA"/>
</dbReference>
<gene>
    <name evidence="3" type="ORF">FCM35_KLT19599</name>
</gene>
<name>A0A833RJT4_9POAL</name>
<reference evidence="3" key="1">
    <citation type="submission" date="2020-01" db="EMBL/GenBank/DDBJ databases">
        <title>Genome sequence of Kobresia littledalei, the first chromosome-level genome in the family Cyperaceae.</title>
        <authorList>
            <person name="Qu G."/>
        </authorList>
    </citation>
    <scope>NUCLEOTIDE SEQUENCE</scope>
    <source>
        <strain evidence="3">C.B.Clarke</strain>
        <tissue evidence="3">Leaf</tissue>
    </source>
</reference>
<keyword evidence="4" id="KW-1185">Reference proteome</keyword>
<accession>A0A833RJT4</accession>
<feature type="compositionally biased region" description="Acidic residues" evidence="1">
    <location>
        <begin position="34"/>
        <end position="48"/>
    </location>
</feature>
<evidence type="ECO:0000259" key="2">
    <source>
        <dbReference type="PROSITE" id="PS50812"/>
    </source>
</evidence>
<feature type="compositionally biased region" description="Pro residues" evidence="1">
    <location>
        <begin position="1"/>
        <end position="13"/>
    </location>
</feature>
<dbReference type="Pfam" id="PF00855">
    <property type="entry name" value="PWWP"/>
    <property type="match status" value="1"/>
</dbReference>
<feature type="region of interest" description="Disordered" evidence="1">
    <location>
        <begin position="1"/>
        <end position="92"/>
    </location>
</feature>
<feature type="region of interest" description="Disordered" evidence="1">
    <location>
        <begin position="406"/>
        <end position="459"/>
    </location>
</feature>
<feature type="compositionally biased region" description="Basic and acidic residues" evidence="1">
    <location>
        <begin position="62"/>
        <end position="85"/>
    </location>
</feature>
<sequence length="722" mass="80856">MASVPPQEPPMPDPDNRDGCSTSPAKTLAANPEDPLEEPNLESNPEDAIENKTPKFRGRPKKKDDQKQPVSETKSKLKPETENGYDRPVYSSPFQDETRNVFVPSDLVWGKVKNHPWWPGLIFDPSDASELALKHRNKNKFLVAYLFDNTFAWNEASVLKPFQSNFRRMVKQSSTDSFVSAVDSALAEVSRRVQHALSCGCYNGKESSSVVKFENVGIQANTAGPSGDVLYIRRFFDPVKFLGYLCELGQNPHGGFSSLDLVVTKSQLTAFNQSRGCNFDLPEFCFSCPFEEETLVPVTADRIYTRKRKSIDGESSKISILKKDVPEEEGRKKKKLSEIFNKEISGRPLKSRKVCVGGPVEYDNLGKYKKKRLDLLGDLDTKLRARRKYLRVGQCMQRAVNEIARTTPTSKTNGMTSRKRKRLSMIKDRVQKPLQREKGKVSSDNLSRGKSGRKNKEVLQEREDDGGFFSLEDYASSSEMLSQLCLAALDPLKGYSFITMIDSFFTRFRGYVVNPLASKRNRRKSVSGKLEDEVLNTHLSDTVVDDRDDEKLIALRQKKQKSRKWGKEKIIKDNSVISGDNPGEDMGNEHKQEGSLEIADTNGHGLITEIEETIPTALVLKFKETIPLPTKLELNGLFTRFGPVKEAETEVSELERNAWVVFKRHADAEVAFTNAGKLDAFGADLVSFQLSCAPTSSNIESTGAEVELQGEKDAASPFKAAC</sequence>